<dbReference type="Proteomes" id="UP000683291">
    <property type="component" value="Chromosome 1"/>
</dbReference>
<reference evidence="1" key="1">
    <citation type="submission" date="2021-04" db="EMBL/GenBank/DDBJ databases">
        <title>Complete genome sequence for Sulfitobacter sp. strain JK7-1.</title>
        <authorList>
            <person name="Park S.-J."/>
        </authorList>
    </citation>
    <scope>NUCLEOTIDE SEQUENCE</scope>
    <source>
        <strain evidence="1">JK7-1</strain>
    </source>
</reference>
<dbReference type="AlphaFoldDB" id="A0A975PLT9"/>
<sequence length="268" mass="29140">MTRFADALTSMLHPGMALPPALIQTFDWIEAQGWTISRGDAPQDQGLHIYPPELVVDPATSHAAFGGSPYGFSDHWETPDPAVDARVADIAETAGDGGRAALWLDDTGKQWFVHLGHDTLGTITDDPVVFLHFLAMGYPEPGALSRTDITPLQAAQDYHGTDDLPPEDQPIAPQALQAFLAENFPRPAAQTARDLGIADFSAYDDADSTDPFVRWVAEVTPPPPKRNWRIFRKSCAPSKGSICATTTALTRSCKRSAAYSQKRNATNR</sequence>
<evidence type="ECO:0000313" key="2">
    <source>
        <dbReference type="Proteomes" id="UP000683291"/>
    </source>
</evidence>
<dbReference type="KEGG" id="sual:KDD17_14320"/>
<proteinExistence type="predicted"/>
<organism evidence="1 2">
    <name type="scientific">Sulfitobacter albidus</name>
    <dbReference type="NCBI Taxonomy" id="2829501"/>
    <lineage>
        <taxon>Bacteria</taxon>
        <taxon>Pseudomonadati</taxon>
        <taxon>Pseudomonadota</taxon>
        <taxon>Alphaproteobacteria</taxon>
        <taxon>Rhodobacterales</taxon>
        <taxon>Roseobacteraceae</taxon>
        <taxon>Sulfitobacter</taxon>
    </lineage>
</organism>
<dbReference type="EMBL" id="CP073581">
    <property type="protein sequence ID" value="QUJ76083.1"/>
    <property type="molecule type" value="Genomic_DNA"/>
</dbReference>
<accession>A0A975PLT9</accession>
<keyword evidence="2" id="KW-1185">Reference proteome</keyword>
<gene>
    <name evidence="1" type="ORF">KDD17_14320</name>
</gene>
<name>A0A975PLT9_9RHOB</name>
<protein>
    <recommendedName>
        <fullName evidence="3">SMI1/KNR4 family protein</fullName>
    </recommendedName>
</protein>
<dbReference type="RefSeq" id="WP_212704281.1">
    <property type="nucleotide sequence ID" value="NZ_CP073581.1"/>
</dbReference>
<evidence type="ECO:0000313" key="1">
    <source>
        <dbReference type="EMBL" id="QUJ76083.1"/>
    </source>
</evidence>
<evidence type="ECO:0008006" key="3">
    <source>
        <dbReference type="Google" id="ProtNLM"/>
    </source>
</evidence>